<dbReference type="InterPro" id="IPR015507">
    <property type="entry name" value="rRNA-MeTfrase_E"/>
</dbReference>
<comment type="similarity">
    <text evidence="1">Belongs to the class I-like SAM-binding methyltransferase superfamily. RNA methyltransferase RlmE family.</text>
</comment>
<dbReference type="InterPro" id="IPR029063">
    <property type="entry name" value="SAM-dependent_MTases_sf"/>
</dbReference>
<evidence type="ECO:0000259" key="7">
    <source>
        <dbReference type="Pfam" id="PF01728"/>
    </source>
</evidence>
<dbReference type="Pfam" id="PF01728">
    <property type="entry name" value="FtsJ"/>
    <property type="match status" value="1"/>
</dbReference>
<proteinExistence type="inferred from homology"/>
<name>A0A5N6TJK4_ASPAV</name>
<keyword evidence="5" id="KW-0949">S-adenosyl-L-methionine</keyword>
<feature type="domain" description="Ribosomal RNA methyltransferase FtsJ" evidence="7">
    <location>
        <begin position="79"/>
        <end position="313"/>
    </location>
</feature>
<dbReference type="EMBL" id="ML742275">
    <property type="protein sequence ID" value="KAE8146261.1"/>
    <property type="molecule type" value="Genomic_DNA"/>
</dbReference>
<keyword evidence="3 8" id="KW-0489">Methyltransferase</keyword>
<keyword evidence="2" id="KW-0698">rRNA processing</keyword>
<dbReference type="GO" id="GO:0005739">
    <property type="term" value="C:mitochondrion"/>
    <property type="evidence" value="ECO:0007669"/>
    <property type="project" value="TreeGrafter"/>
</dbReference>
<dbReference type="PANTHER" id="PTHR10920">
    <property type="entry name" value="RIBOSOMAL RNA METHYLTRANSFERASE"/>
    <property type="match status" value="1"/>
</dbReference>
<dbReference type="GO" id="GO:0008650">
    <property type="term" value="F:rRNA (uridine-2'-O-)-methyltransferase activity"/>
    <property type="evidence" value="ECO:0007669"/>
    <property type="project" value="TreeGrafter"/>
</dbReference>
<reference evidence="8 9" key="1">
    <citation type="submission" date="2019-04" db="EMBL/GenBank/DDBJ databases">
        <title>Friends and foes A comparative genomics study of 23 Aspergillus species from section Flavi.</title>
        <authorList>
            <consortium name="DOE Joint Genome Institute"/>
            <person name="Kjaerbolling I."/>
            <person name="Vesth T."/>
            <person name="Frisvad J.C."/>
            <person name="Nybo J.L."/>
            <person name="Theobald S."/>
            <person name="Kildgaard S."/>
            <person name="Isbrandt T."/>
            <person name="Kuo A."/>
            <person name="Sato A."/>
            <person name="Lyhne E.K."/>
            <person name="Kogle M.E."/>
            <person name="Wiebenga A."/>
            <person name="Kun R.S."/>
            <person name="Lubbers R.J."/>
            <person name="Makela M.R."/>
            <person name="Barry K."/>
            <person name="Chovatia M."/>
            <person name="Clum A."/>
            <person name="Daum C."/>
            <person name="Haridas S."/>
            <person name="He G."/>
            <person name="LaButti K."/>
            <person name="Lipzen A."/>
            <person name="Mondo S."/>
            <person name="Riley R."/>
            <person name="Salamov A."/>
            <person name="Simmons B.A."/>
            <person name="Magnuson J.K."/>
            <person name="Henrissat B."/>
            <person name="Mortensen U.H."/>
            <person name="Larsen T.O."/>
            <person name="Devries R.P."/>
            <person name="Grigoriev I.V."/>
            <person name="Machida M."/>
            <person name="Baker S.E."/>
            <person name="Andersen M.R."/>
        </authorList>
    </citation>
    <scope>NUCLEOTIDE SEQUENCE [LARGE SCALE GENOMIC DNA]</scope>
    <source>
        <strain evidence="8 9">IBT 18842</strain>
    </source>
</reference>
<keyword evidence="4 8" id="KW-0808">Transferase</keyword>
<evidence type="ECO:0000256" key="5">
    <source>
        <dbReference type="ARBA" id="ARBA00022691"/>
    </source>
</evidence>
<protein>
    <recommendedName>
        <fullName evidence="6">rRNA methyltransferase 2, mitochondrial</fullName>
    </recommendedName>
</protein>
<evidence type="ECO:0000313" key="9">
    <source>
        <dbReference type="Proteomes" id="UP000325780"/>
    </source>
</evidence>
<dbReference type="SUPFAM" id="SSF53335">
    <property type="entry name" value="S-adenosyl-L-methionine-dependent methyltransferases"/>
    <property type="match status" value="1"/>
</dbReference>
<sequence length="328" mass="36956">MCDKAILNWSILSHIDSSSMRQFLVASYRFGCLQPLPFRSTNAPTIISSAPKRFASSKRWQTRQLKDRFTREAAVKGLKSRAAFKIMQIDEKYRIFHSGQTIVDLGYAPGSWSQVACTRTQPDGRVVGVDIIPAQPPRGVSTIQGNFLDPSIQDYILKYLSDTNRGRPHSQGTLSSVDAKHEILESTTDKGAGESSTHATRRTVDVVLSDMSAPWYQTSGFWKRSLSNPYDRMMNTSGMTFRDHAGSMDLCRAALQFGFEVLKTGGHFVCKFYQGAEDKAFEKQLKGLFQKVHRLKPESSRNESKEAYFIGLSRREHATRNEVFSPPH</sequence>
<evidence type="ECO:0000256" key="4">
    <source>
        <dbReference type="ARBA" id="ARBA00022679"/>
    </source>
</evidence>
<evidence type="ECO:0000256" key="2">
    <source>
        <dbReference type="ARBA" id="ARBA00022552"/>
    </source>
</evidence>
<evidence type="ECO:0000256" key="1">
    <source>
        <dbReference type="ARBA" id="ARBA00009258"/>
    </source>
</evidence>
<organism evidence="8 9">
    <name type="scientific">Aspergillus avenaceus</name>
    <dbReference type="NCBI Taxonomy" id="36643"/>
    <lineage>
        <taxon>Eukaryota</taxon>
        <taxon>Fungi</taxon>
        <taxon>Dikarya</taxon>
        <taxon>Ascomycota</taxon>
        <taxon>Pezizomycotina</taxon>
        <taxon>Eurotiomycetes</taxon>
        <taxon>Eurotiomycetidae</taxon>
        <taxon>Eurotiales</taxon>
        <taxon>Aspergillaceae</taxon>
        <taxon>Aspergillus</taxon>
        <taxon>Aspergillus subgen. Circumdati</taxon>
    </lineage>
</organism>
<dbReference type="HAMAP" id="MF_01547">
    <property type="entry name" value="RNA_methyltr_E"/>
    <property type="match status" value="1"/>
</dbReference>
<dbReference type="InterPro" id="IPR050082">
    <property type="entry name" value="RNA_methyltr_RlmE"/>
</dbReference>
<dbReference type="Gene3D" id="3.40.50.150">
    <property type="entry name" value="Vaccinia Virus protein VP39"/>
    <property type="match status" value="1"/>
</dbReference>
<keyword evidence="9" id="KW-1185">Reference proteome</keyword>
<dbReference type="PANTHER" id="PTHR10920:SF18">
    <property type="entry name" value="RRNA METHYLTRANSFERASE 2, MITOCHONDRIAL"/>
    <property type="match status" value="1"/>
</dbReference>
<accession>A0A5N6TJK4</accession>
<dbReference type="Proteomes" id="UP000325780">
    <property type="component" value="Unassembled WGS sequence"/>
</dbReference>
<evidence type="ECO:0000256" key="6">
    <source>
        <dbReference type="ARBA" id="ARBA00041184"/>
    </source>
</evidence>
<evidence type="ECO:0000256" key="3">
    <source>
        <dbReference type="ARBA" id="ARBA00022603"/>
    </source>
</evidence>
<gene>
    <name evidence="8" type="ORF">BDV25DRAFT_162839</name>
</gene>
<dbReference type="OrthoDB" id="20105at2759"/>
<dbReference type="AlphaFoldDB" id="A0A5N6TJK4"/>
<evidence type="ECO:0000313" key="8">
    <source>
        <dbReference type="EMBL" id="KAE8146261.1"/>
    </source>
</evidence>
<dbReference type="InterPro" id="IPR002877">
    <property type="entry name" value="RNA_MeTrfase_FtsJ_dom"/>
</dbReference>